<dbReference type="FunFam" id="3.40.50.300:FF:000011">
    <property type="entry name" value="Putative ABC transporter ATP-binding component"/>
    <property type="match status" value="1"/>
</dbReference>
<dbReference type="OrthoDB" id="9762369at2"/>
<proteinExistence type="predicted"/>
<dbReference type="GO" id="GO:0003677">
    <property type="term" value="F:DNA binding"/>
    <property type="evidence" value="ECO:0007669"/>
    <property type="project" value="InterPro"/>
</dbReference>
<dbReference type="Pfam" id="PF16326">
    <property type="entry name" value="ABC_tran_CTD"/>
    <property type="match status" value="1"/>
</dbReference>
<feature type="domain" description="ABC transporter" evidence="6">
    <location>
        <begin position="319"/>
        <end position="540"/>
    </location>
</feature>
<protein>
    <submittedName>
        <fullName evidence="7">ABC transporter</fullName>
    </submittedName>
</protein>
<dbReference type="Proteomes" id="UP000078454">
    <property type="component" value="Unassembled WGS sequence"/>
</dbReference>
<dbReference type="Gene3D" id="3.40.50.300">
    <property type="entry name" value="P-loop containing nucleotide triphosphate hydrolases"/>
    <property type="match status" value="2"/>
</dbReference>
<dbReference type="Gene3D" id="1.10.287.380">
    <property type="entry name" value="Valyl-tRNA synthetase, C-terminal domain"/>
    <property type="match status" value="1"/>
</dbReference>
<evidence type="ECO:0000256" key="5">
    <source>
        <dbReference type="SAM" id="MobiDB-lite"/>
    </source>
</evidence>
<dbReference type="PANTHER" id="PTHR42855">
    <property type="entry name" value="ABC TRANSPORTER ATP-BINDING SUBUNIT"/>
    <property type="match status" value="1"/>
</dbReference>
<dbReference type="FunFam" id="3.40.50.300:FF:000309">
    <property type="entry name" value="ABC transporter ATP-binding protein"/>
    <property type="match status" value="1"/>
</dbReference>
<comment type="caution">
    <text evidence="7">The sequence shown here is derived from an EMBL/GenBank/DDBJ whole genome shotgun (WGS) entry which is preliminary data.</text>
</comment>
<evidence type="ECO:0000256" key="2">
    <source>
        <dbReference type="ARBA" id="ARBA00022741"/>
    </source>
</evidence>
<keyword evidence="8" id="KW-1185">Reference proteome</keyword>
<dbReference type="InterPro" id="IPR003439">
    <property type="entry name" value="ABC_transporter-like_ATP-bd"/>
</dbReference>
<name>A0A198A535_9BACL</name>
<keyword evidence="4" id="KW-0175">Coiled coil</keyword>
<feature type="domain" description="ABC transporter" evidence="6">
    <location>
        <begin position="4"/>
        <end position="255"/>
    </location>
</feature>
<evidence type="ECO:0000259" key="6">
    <source>
        <dbReference type="PROSITE" id="PS50893"/>
    </source>
</evidence>
<dbReference type="EMBL" id="LYPB01000076">
    <property type="protein sequence ID" value="OAS16247.1"/>
    <property type="molecule type" value="Genomic_DNA"/>
</dbReference>
<dbReference type="SUPFAM" id="SSF52540">
    <property type="entry name" value="P-loop containing nucleoside triphosphate hydrolases"/>
    <property type="match status" value="2"/>
</dbReference>
<dbReference type="GO" id="GO:0016887">
    <property type="term" value="F:ATP hydrolysis activity"/>
    <property type="evidence" value="ECO:0007669"/>
    <property type="project" value="InterPro"/>
</dbReference>
<dbReference type="InterPro" id="IPR003593">
    <property type="entry name" value="AAA+_ATPase"/>
</dbReference>
<dbReference type="CDD" id="cd03221">
    <property type="entry name" value="ABCF_EF-3"/>
    <property type="match status" value="2"/>
</dbReference>
<accession>A0A198A535</accession>
<evidence type="ECO:0000256" key="4">
    <source>
        <dbReference type="SAM" id="Coils"/>
    </source>
</evidence>
<evidence type="ECO:0000313" key="7">
    <source>
        <dbReference type="EMBL" id="OAS16247.1"/>
    </source>
</evidence>
<dbReference type="InterPro" id="IPR032524">
    <property type="entry name" value="ABC_tran_C"/>
</dbReference>
<dbReference type="InterPro" id="IPR037118">
    <property type="entry name" value="Val-tRNA_synth_C_sf"/>
</dbReference>
<dbReference type="InterPro" id="IPR027417">
    <property type="entry name" value="P-loop_NTPase"/>
</dbReference>
<dbReference type="InterPro" id="IPR017871">
    <property type="entry name" value="ABC_transporter-like_CS"/>
</dbReference>
<dbReference type="STRING" id="1850517.A8708_19700"/>
<dbReference type="SMART" id="SM00382">
    <property type="entry name" value="AAA"/>
    <property type="match status" value="2"/>
</dbReference>
<dbReference type="Pfam" id="PF00005">
    <property type="entry name" value="ABC_tran"/>
    <property type="match status" value="2"/>
</dbReference>
<keyword evidence="3" id="KW-0067">ATP-binding</keyword>
<feature type="coiled-coil region" evidence="4">
    <location>
        <begin position="584"/>
        <end position="635"/>
    </location>
</feature>
<gene>
    <name evidence="7" type="ORF">A8708_19700</name>
</gene>
<dbReference type="Pfam" id="PF12848">
    <property type="entry name" value="ABC_tran_Xtn"/>
    <property type="match status" value="1"/>
</dbReference>
<evidence type="ECO:0000256" key="3">
    <source>
        <dbReference type="ARBA" id="ARBA00022840"/>
    </source>
</evidence>
<feature type="compositionally biased region" description="Basic and acidic residues" evidence="5">
    <location>
        <begin position="532"/>
        <end position="545"/>
    </location>
</feature>
<dbReference type="PANTHER" id="PTHR42855:SF1">
    <property type="entry name" value="ABC TRANSPORTER DOMAIN-CONTAINING PROTEIN"/>
    <property type="match status" value="1"/>
</dbReference>
<dbReference type="RefSeq" id="WP_068667119.1">
    <property type="nucleotide sequence ID" value="NZ_LYPB01000076.1"/>
</dbReference>
<evidence type="ECO:0000313" key="8">
    <source>
        <dbReference type="Proteomes" id="UP000078454"/>
    </source>
</evidence>
<dbReference type="InterPro" id="IPR032781">
    <property type="entry name" value="ABC_tran_Xtn"/>
</dbReference>
<keyword evidence="1" id="KW-0677">Repeat</keyword>
<dbReference type="PROSITE" id="PS00211">
    <property type="entry name" value="ABC_TRANSPORTER_1"/>
    <property type="match status" value="1"/>
</dbReference>
<sequence>MNILSAVDITKTYGDKVIFDDISFTLNEKQRIGLIGVNGTGKSTLLKMLAGLETPDRGKLVHANHFRVEYLPQNPEFDPNSTVLEQVFHGDSPLMKTLRDYELALAELELDSGSEKKQARLFSAQASMDEQGAWEASTLAKTVLMKLGISEFDKPVGQLSGGQRKRVAMARVLIQPADLLILDEPTNHIDNETAIWLEEFLSKWRGALLLVTHDRYFLERVTTRILELDRGKIYSYEGNYEWFLEKKAERMDSEAASEDKRQNLLRRELAWLRRGAKARTTKQKARIQRAEDLRDRKVDGPADKLDMALAGSRLGRKVMELDDISKSFTSGKQLLSGFSYIVMPKDRLGIIGPNGSGKSTLLNMLAGRIQPDSGTIETGTTVKLAYYTQENVEMDEKMRVIEYIKEAAEQIRTSDGETISAAQMLERFLFSPNLQWSPIGKLSGGERRRLYLLRTLMGEPNVLLLDEPTNDLDIQTLTILEDYLDQFSGAVITVSHDRYFLDRTVTHLFAFDGNGGIEPFIGTYSDYLEDKREQEEAEQARKEIVRQASTKATSNSPASTTSSTNSSAATNRPKKLSFKEQKEWDEIENTIAALEDKAESLKKQIEASGSNFDLARDLYEQEQQTTAELEAAMERWTYLSELVEQIEQNKL</sequence>
<dbReference type="GO" id="GO:0005524">
    <property type="term" value="F:ATP binding"/>
    <property type="evidence" value="ECO:0007669"/>
    <property type="project" value="UniProtKB-KW"/>
</dbReference>
<organism evidence="7 8">
    <name type="scientific">Paenibacillus oryzisoli</name>
    <dbReference type="NCBI Taxonomy" id="1850517"/>
    <lineage>
        <taxon>Bacteria</taxon>
        <taxon>Bacillati</taxon>
        <taxon>Bacillota</taxon>
        <taxon>Bacilli</taxon>
        <taxon>Bacillales</taxon>
        <taxon>Paenibacillaceae</taxon>
        <taxon>Paenibacillus</taxon>
    </lineage>
</organism>
<feature type="region of interest" description="Disordered" evidence="5">
    <location>
        <begin position="532"/>
        <end position="580"/>
    </location>
</feature>
<reference evidence="7 8" key="1">
    <citation type="submission" date="2016-05" db="EMBL/GenBank/DDBJ databases">
        <title>Paenibacillus sp. 1ZS3-15 nov., isolated from the rhizosphere soil.</title>
        <authorList>
            <person name="Zhang X.X."/>
            <person name="Zhang J."/>
        </authorList>
    </citation>
    <scope>NUCLEOTIDE SEQUENCE [LARGE SCALE GENOMIC DNA]</scope>
    <source>
        <strain evidence="7 8">1ZS3-15</strain>
    </source>
</reference>
<evidence type="ECO:0000256" key="1">
    <source>
        <dbReference type="ARBA" id="ARBA00022737"/>
    </source>
</evidence>
<dbReference type="InterPro" id="IPR051309">
    <property type="entry name" value="ABCF_ATPase"/>
</dbReference>
<feature type="compositionally biased region" description="Low complexity" evidence="5">
    <location>
        <begin position="548"/>
        <end position="571"/>
    </location>
</feature>
<keyword evidence="2" id="KW-0547">Nucleotide-binding</keyword>
<dbReference type="AlphaFoldDB" id="A0A198A535"/>
<dbReference type="PROSITE" id="PS50893">
    <property type="entry name" value="ABC_TRANSPORTER_2"/>
    <property type="match status" value="2"/>
</dbReference>